<accession>A0A6G6XJF5</accession>
<name>A0A6G6XJF5_9CAUD</name>
<keyword evidence="2" id="KW-1185">Reference proteome</keyword>
<sequence>MSAFEPGCECTWYDNQGDHLSSDFNPECPVHGTPPRKPFLELRNLNADAWERDKALMALRCPFYNSFSGCGGGCYEEPMCQAEEPEDGWELPVPYGLHILAEVAEEAKAKQERERIETWLRAEEAWLRRPILESTQYSRYGGIPRDIPNGVYPVNPALLEHQAKADAERREQYSWLSDKGPYEPKPWIVLRNSDGGGFMGQYATREEAEEAFLLDEAKTRNFWEEKVEWRENGDKTTPSYYTIHGTTRSKLRDKGGAPVLRIDHRHYVPRKIWTDREEFKNRSRNGRDHKGFAGRELAWRYLDEQGQPTGPEHYSDDVFTQGSIPEEFYDRLPDNAVFVTYDRGPSIAEVVARVQARLDDDEKDPF</sequence>
<gene>
    <name evidence="1" type="primary">90</name>
    <name evidence="1" type="ORF">SEA_SKOG_89</name>
</gene>
<proteinExistence type="predicted"/>
<dbReference type="GeneID" id="64766571"/>
<dbReference type="EMBL" id="MN908687">
    <property type="protein sequence ID" value="QIG58241.1"/>
    <property type="molecule type" value="Genomic_DNA"/>
</dbReference>
<dbReference type="KEGG" id="vg:64766571"/>
<dbReference type="Proteomes" id="UP000503093">
    <property type="component" value="Segment"/>
</dbReference>
<evidence type="ECO:0000313" key="2">
    <source>
        <dbReference type="Proteomes" id="UP000503093"/>
    </source>
</evidence>
<reference evidence="1 2" key="1">
    <citation type="submission" date="2020-01" db="EMBL/GenBank/DDBJ databases">
        <authorList>
            <person name="Alvaro L.E."/>
            <person name="Baker K.N."/>
            <person name="Baxter I.S."/>
            <person name="Brown M.R."/>
            <person name="Driscoll K.D."/>
            <person name="Elrubaie J.M."/>
            <person name="Feith S.L."/>
            <person name="Indihar D.F."/>
            <person name="Knoch V.T."/>
            <person name="Koirtyohann K.M."/>
            <person name="Kratz M.A."/>
            <person name="Lear A.H."/>
            <person name="Lindblom K.E."/>
            <person name="Marcus E.R."/>
            <person name="Murphy M.E."/>
            <person name="Sensor R."/>
            <person name="Sherman S.J."/>
            <person name="Swift V.R."/>
            <person name="White K.E."/>
            <person name="Wills S.J."/>
            <person name="Gatt S.M."/>
            <person name="Lohbauer S.A."/>
            <person name="Power T.R."/>
            <person name="Rosales K.A."/>
            <person name="Sisson B.M."/>
            <person name="Isern S."/>
            <person name="Michael S.F."/>
            <person name="Sunnen C.N."/>
            <person name="Garlena R.A."/>
            <person name="Russell D.A."/>
            <person name="Pope W.H."/>
            <person name="Jacobs-Sera D."/>
            <person name="Hatfull G.F."/>
        </authorList>
    </citation>
    <scope>NUCLEOTIDE SEQUENCE [LARGE SCALE GENOMIC DNA]</scope>
</reference>
<protein>
    <submittedName>
        <fullName evidence="1">Uncharacterized protein</fullName>
    </submittedName>
</protein>
<dbReference type="RefSeq" id="YP_010059339.1">
    <property type="nucleotide sequence ID" value="NC_054725.1"/>
</dbReference>
<evidence type="ECO:0000313" key="1">
    <source>
        <dbReference type="EMBL" id="QIG58241.1"/>
    </source>
</evidence>
<organism evidence="1 2">
    <name type="scientific">Gordonia phage Skog</name>
    <dbReference type="NCBI Taxonomy" id="2704033"/>
    <lineage>
        <taxon>Viruses</taxon>
        <taxon>Duplodnaviria</taxon>
        <taxon>Heunggongvirae</taxon>
        <taxon>Uroviricota</taxon>
        <taxon>Caudoviricetes</taxon>
        <taxon>Skogvirus</taxon>
        <taxon>Skogvirus Skog</taxon>
    </lineage>
</organism>